<feature type="region of interest" description="Disordered" evidence="1">
    <location>
        <begin position="381"/>
        <end position="402"/>
    </location>
</feature>
<evidence type="ECO:0000313" key="3">
    <source>
        <dbReference type="EMBL" id="KAJ0980243.1"/>
    </source>
</evidence>
<dbReference type="OrthoDB" id="744471at2759"/>
<feature type="compositionally biased region" description="Low complexity" evidence="1">
    <location>
        <begin position="37"/>
        <end position="54"/>
    </location>
</feature>
<gene>
    <name evidence="3" type="ORF">J5N97_008498</name>
</gene>
<name>A0A9D5CXL0_9LILI</name>
<reference evidence="3" key="2">
    <citation type="journal article" date="2022" name="Hortic Res">
        <title>The genome of Dioscorea zingiberensis sheds light on the biosynthesis, origin and evolution of the medicinally important diosgenin saponins.</title>
        <authorList>
            <person name="Li Y."/>
            <person name="Tan C."/>
            <person name="Li Z."/>
            <person name="Guo J."/>
            <person name="Li S."/>
            <person name="Chen X."/>
            <person name="Wang C."/>
            <person name="Dai X."/>
            <person name="Yang H."/>
            <person name="Song W."/>
            <person name="Hou L."/>
            <person name="Xu J."/>
            <person name="Tong Z."/>
            <person name="Xu A."/>
            <person name="Yuan X."/>
            <person name="Wang W."/>
            <person name="Yang Q."/>
            <person name="Chen L."/>
            <person name="Sun Z."/>
            <person name="Wang K."/>
            <person name="Pan B."/>
            <person name="Chen J."/>
            <person name="Bao Y."/>
            <person name="Liu F."/>
            <person name="Qi X."/>
            <person name="Gang D.R."/>
            <person name="Wen J."/>
            <person name="Li J."/>
        </authorList>
    </citation>
    <scope>NUCLEOTIDE SEQUENCE</scope>
    <source>
        <strain evidence="3">Dzin_1.0</strain>
    </source>
</reference>
<evidence type="ECO:0000259" key="2">
    <source>
        <dbReference type="Pfam" id="PF12776"/>
    </source>
</evidence>
<organism evidence="3 4">
    <name type="scientific">Dioscorea zingiberensis</name>
    <dbReference type="NCBI Taxonomy" id="325984"/>
    <lineage>
        <taxon>Eukaryota</taxon>
        <taxon>Viridiplantae</taxon>
        <taxon>Streptophyta</taxon>
        <taxon>Embryophyta</taxon>
        <taxon>Tracheophyta</taxon>
        <taxon>Spermatophyta</taxon>
        <taxon>Magnoliopsida</taxon>
        <taxon>Liliopsida</taxon>
        <taxon>Dioscoreales</taxon>
        <taxon>Dioscoreaceae</taxon>
        <taxon>Dioscorea</taxon>
    </lineage>
</organism>
<reference evidence="3" key="1">
    <citation type="submission" date="2021-03" db="EMBL/GenBank/DDBJ databases">
        <authorList>
            <person name="Li Z."/>
            <person name="Yang C."/>
        </authorList>
    </citation>
    <scope>NUCLEOTIDE SEQUENCE</scope>
    <source>
        <strain evidence="3">Dzin_1.0</strain>
        <tissue evidence="3">Leaf</tissue>
    </source>
</reference>
<dbReference type="EMBL" id="JAGGNH010000002">
    <property type="protein sequence ID" value="KAJ0980243.1"/>
    <property type="molecule type" value="Genomic_DNA"/>
</dbReference>
<evidence type="ECO:0000313" key="4">
    <source>
        <dbReference type="Proteomes" id="UP001085076"/>
    </source>
</evidence>
<protein>
    <recommendedName>
        <fullName evidence="2">Myb/SANT-like domain-containing protein</fullName>
    </recommendedName>
</protein>
<comment type="caution">
    <text evidence="3">The sequence shown here is derived from an EMBL/GenBank/DDBJ whole genome shotgun (WGS) entry which is preliminary data.</text>
</comment>
<dbReference type="PANTHER" id="PTHR47584:SF14">
    <property type="entry name" value="L10-INTERACTING MYB DOMAIN-CONTAINING PROTEIN-LIKE"/>
    <property type="match status" value="1"/>
</dbReference>
<dbReference type="InterPro" id="IPR024752">
    <property type="entry name" value="Myb/SANT-like_dom"/>
</dbReference>
<keyword evidence="4" id="KW-1185">Reference proteome</keyword>
<evidence type="ECO:0000256" key="1">
    <source>
        <dbReference type="SAM" id="MobiDB-lite"/>
    </source>
</evidence>
<accession>A0A9D5CXL0</accession>
<sequence length="527" mass="59412">MQLDGSDQGELEVQQESAQKVEEKGVQDVCGIWATVGPYRRSGRGRSSGYNPRNQGDRSQKSTWPKEQTGNRHVTNTSTRGGRGGLNGRWNLLPRDEISDHLEEQSTDVTLAPNINPNRDLVIHTTVQPKVNPPSSSQKGKQKLAVEKLSPDVMLKLPLPTVDCDPDRNGREVMSANTNNCQLFTSVSEDKRPLQIEVQGKKIKMSSWDGTDQFQANAPAASDTSKARGAQRHHRRQKWGLNADEILVMLLKEEYGLTGLASSFKCEVWSRIATAFSEKTKECVNGTQLKNRWKYLKKKYRLYASLVNKSGWTWDYAQHRPTPDSPDVWDEIIKLNKEYKTAREHSFPLYWDVHKLAGASTATGRYAFASTEERTIVDIIEGSGSSGSPEEQQVCGNGDSRVGERDESEVFVIGSKRKKPASDSPHVGKKSANPTVEALEKLVELSDRRSKIVEQYDSDENYDYKLSMARLTSLPGITAEEIFVGGQAIKQRDERIFFHSIPDMAVSFWLEERVSEFRHNRQLRQKV</sequence>
<dbReference type="AlphaFoldDB" id="A0A9D5CXL0"/>
<dbReference type="Pfam" id="PF12776">
    <property type="entry name" value="Myb_DNA-bind_3"/>
    <property type="match status" value="1"/>
</dbReference>
<dbReference type="InterPro" id="IPR045026">
    <property type="entry name" value="LIMYB"/>
</dbReference>
<dbReference type="Proteomes" id="UP001085076">
    <property type="component" value="Miscellaneous, Linkage group lg02"/>
</dbReference>
<proteinExistence type="predicted"/>
<feature type="domain" description="Myb/SANT-like" evidence="2">
    <location>
        <begin position="239"/>
        <end position="331"/>
    </location>
</feature>
<feature type="region of interest" description="Disordered" evidence="1">
    <location>
        <begin position="1"/>
        <end position="90"/>
    </location>
</feature>
<feature type="compositionally biased region" description="Polar residues" evidence="1">
    <location>
        <begin position="61"/>
        <end position="74"/>
    </location>
</feature>
<feature type="region of interest" description="Disordered" evidence="1">
    <location>
        <begin position="217"/>
        <end position="236"/>
    </location>
</feature>
<dbReference type="PANTHER" id="PTHR47584">
    <property type="match status" value="1"/>
</dbReference>